<accession>A0A840CBM0</accession>
<dbReference type="Proteomes" id="UP000585681">
    <property type="component" value="Unassembled WGS sequence"/>
</dbReference>
<organism evidence="1 2">
    <name type="scientific">Actibacterium naphthalenivorans</name>
    <dbReference type="NCBI Taxonomy" id="1614693"/>
    <lineage>
        <taxon>Bacteria</taxon>
        <taxon>Pseudomonadati</taxon>
        <taxon>Pseudomonadota</taxon>
        <taxon>Alphaproteobacteria</taxon>
        <taxon>Rhodobacterales</taxon>
        <taxon>Roseobacteraceae</taxon>
        <taxon>Actibacterium</taxon>
    </lineage>
</organism>
<evidence type="ECO:0000313" key="1">
    <source>
        <dbReference type="EMBL" id="MBB4022785.1"/>
    </source>
</evidence>
<name>A0A840CBM0_9RHOB</name>
<protein>
    <recommendedName>
        <fullName evidence="3">CYTH domain-containing protein</fullName>
    </recommendedName>
</protein>
<evidence type="ECO:0008006" key="3">
    <source>
        <dbReference type="Google" id="ProtNLM"/>
    </source>
</evidence>
<sequence>MGRLEFRVFGDDLGNSRATLRQGYRVRGHEMRDDLYLLGGDPALVFKLRGASALDLKRHVARDAAFDRWEAVGCVTLPATGADLAATFTGLPPFDPARGHDAEAVVAAFVHAGHRAIPVRKERTQYEADGCLAEITRVSAGPGVTSWTVAIEGEDKAALEDLRQRLGLTAFQNVSYPQWLGALTQRERH</sequence>
<evidence type="ECO:0000313" key="2">
    <source>
        <dbReference type="Proteomes" id="UP000585681"/>
    </source>
</evidence>
<proteinExistence type="predicted"/>
<dbReference type="AlphaFoldDB" id="A0A840CBM0"/>
<dbReference type="EMBL" id="JACIEQ010000003">
    <property type="protein sequence ID" value="MBB4022785.1"/>
    <property type="molecule type" value="Genomic_DNA"/>
</dbReference>
<keyword evidence="2" id="KW-1185">Reference proteome</keyword>
<dbReference type="RefSeq" id="WP_157445615.1">
    <property type="nucleotide sequence ID" value="NZ_JACIEQ010000003.1"/>
</dbReference>
<comment type="caution">
    <text evidence="1">The sequence shown here is derived from an EMBL/GenBank/DDBJ whole genome shotgun (WGS) entry which is preliminary data.</text>
</comment>
<gene>
    <name evidence="1" type="ORF">GGR17_002604</name>
</gene>
<reference evidence="1" key="1">
    <citation type="submission" date="2020-08" db="EMBL/GenBank/DDBJ databases">
        <title>Genomic Encyclopedia of Type Strains, Phase IV (KMG-IV): sequencing the most valuable type-strain genomes for metagenomic binning, comparative biology and taxonomic classification.</title>
        <authorList>
            <person name="Goeker M."/>
        </authorList>
    </citation>
    <scope>NUCLEOTIDE SEQUENCE [LARGE SCALE GENOMIC DNA]</scope>
    <source>
        <strain evidence="1">DSM 105040</strain>
    </source>
</reference>